<evidence type="ECO:0008006" key="3">
    <source>
        <dbReference type="Google" id="ProtNLM"/>
    </source>
</evidence>
<sequence>MTDVQPDPAVPPALQDDKTMPIIVYACYIGGWVTGGVSAIIGLILAYVSKGAAPEWLQSHYVFQIRTFWLSLLFGVIGFATAFLGIGLLILAGIGIWVTVRAIIGLSWLLKGQAYPTPRNWML</sequence>
<name>A0A6G4R1S2_9CAUL</name>
<feature type="transmembrane region" description="Helical" evidence="1">
    <location>
        <begin position="61"/>
        <end position="80"/>
    </location>
</feature>
<evidence type="ECO:0000313" key="2">
    <source>
        <dbReference type="EMBL" id="NGM51731.1"/>
    </source>
</evidence>
<reference evidence="2" key="1">
    <citation type="submission" date="2020-02" db="EMBL/GenBank/DDBJ databases">
        <authorList>
            <person name="Gao J."/>
            <person name="Sun J."/>
        </authorList>
    </citation>
    <scope>NUCLEOTIDE SEQUENCE</scope>
    <source>
        <strain evidence="2">602-2</strain>
    </source>
</reference>
<dbReference type="EMBL" id="JAAKGT010000011">
    <property type="protein sequence ID" value="NGM51731.1"/>
    <property type="molecule type" value="Genomic_DNA"/>
</dbReference>
<keyword evidence="1" id="KW-0812">Transmembrane</keyword>
<gene>
    <name evidence="2" type="ORF">G5B46_19130</name>
</gene>
<comment type="caution">
    <text evidence="2">The sequence shown here is derived from an EMBL/GenBank/DDBJ whole genome shotgun (WGS) entry which is preliminary data.</text>
</comment>
<organism evidence="2">
    <name type="scientific">Caulobacter sp. 602-2</name>
    <dbReference type="NCBI Taxonomy" id="2710887"/>
    <lineage>
        <taxon>Bacteria</taxon>
        <taxon>Pseudomonadati</taxon>
        <taxon>Pseudomonadota</taxon>
        <taxon>Alphaproteobacteria</taxon>
        <taxon>Caulobacterales</taxon>
        <taxon>Caulobacteraceae</taxon>
        <taxon>Caulobacter</taxon>
    </lineage>
</organism>
<dbReference type="AlphaFoldDB" id="A0A6G4R1S2"/>
<dbReference type="RefSeq" id="WP_165261485.1">
    <property type="nucleotide sequence ID" value="NZ_JAAKGT010000011.1"/>
</dbReference>
<evidence type="ECO:0000256" key="1">
    <source>
        <dbReference type="SAM" id="Phobius"/>
    </source>
</evidence>
<feature type="transmembrane region" description="Helical" evidence="1">
    <location>
        <begin position="22"/>
        <end position="49"/>
    </location>
</feature>
<protein>
    <recommendedName>
        <fullName evidence="3">DUF4870 domain-containing protein</fullName>
    </recommendedName>
</protein>
<keyword evidence="1" id="KW-1133">Transmembrane helix</keyword>
<feature type="transmembrane region" description="Helical" evidence="1">
    <location>
        <begin position="86"/>
        <end position="110"/>
    </location>
</feature>
<accession>A0A6G4R1S2</accession>
<proteinExistence type="predicted"/>
<keyword evidence="1" id="KW-0472">Membrane</keyword>